<accession>A0A2T4TZZ7</accession>
<dbReference type="EMBL" id="NVQC01000013">
    <property type="protein sequence ID" value="PTL36696.1"/>
    <property type="molecule type" value="Genomic_DNA"/>
</dbReference>
<dbReference type="AlphaFoldDB" id="A0A2T4TZZ7"/>
<proteinExistence type="predicted"/>
<comment type="caution">
    <text evidence="2">The sequence shown here is derived from an EMBL/GenBank/DDBJ whole genome shotgun (WGS) entry which is preliminary data.</text>
</comment>
<organism evidence="2 3">
    <name type="scientific">Candidatus Methylomirabilis limnetica</name>
    <dbReference type="NCBI Taxonomy" id="2033718"/>
    <lineage>
        <taxon>Bacteria</taxon>
        <taxon>Candidatus Methylomirabilota</taxon>
        <taxon>Candidatus Methylomirabilia</taxon>
        <taxon>Candidatus Methylomirabilales</taxon>
        <taxon>Candidatus Methylomirabilaceae</taxon>
        <taxon>Candidatus Methylomirabilis</taxon>
    </lineage>
</organism>
<dbReference type="InterPro" id="IPR041049">
    <property type="entry name" value="DUF5615"/>
</dbReference>
<dbReference type="Proteomes" id="UP000241436">
    <property type="component" value="Unassembled WGS sequence"/>
</dbReference>
<sequence>MVVAAILQARGFEALTARDAGLLGRADSEQLEFVAEASRILLTHNRVDFERLHRGWIEGGRQHSRRTMTHFCFQQNREVWFA</sequence>
<evidence type="ECO:0000313" key="2">
    <source>
        <dbReference type="EMBL" id="PTL36696.1"/>
    </source>
</evidence>
<gene>
    <name evidence="2" type="ORF">CLG94_03200</name>
</gene>
<dbReference type="Pfam" id="PF18480">
    <property type="entry name" value="DUF5615"/>
    <property type="match status" value="1"/>
</dbReference>
<reference evidence="2 3" key="1">
    <citation type="submission" date="2017-09" db="EMBL/GenBank/DDBJ databases">
        <title>Bloom of a denitrifying methanotroph, Candidatus Methylomirabilis limnetica, in a deep stratified lake.</title>
        <authorList>
            <person name="Graf J.S."/>
            <person name="Marchant H.K."/>
            <person name="Tienken D."/>
            <person name="Hach P.F."/>
            <person name="Brand A."/>
            <person name="Schubert C.J."/>
            <person name="Kuypers M.M."/>
            <person name="Milucka J."/>
        </authorList>
    </citation>
    <scope>NUCLEOTIDE SEQUENCE [LARGE SCALE GENOMIC DNA]</scope>
    <source>
        <strain evidence="2 3">Zug</strain>
    </source>
</reference>
<feature type="domain" description="DUF5615" evidence="1">
    <location>
        <begin position="3"/>
        <end position="55"/>
    </location>
</feature>
<keyword evidence="3" id="KW-1185">Reference proteome</keyword>
<protein>
    <recommendedName>
        <fullName evidence="1">DUF5615 domain-containing protein</fullName>
    </recommendedName>
</protein>
<evidence type="ECO:0000313" key="3">
    <source>
        <dbReference type="Proteomes" id="UP000241436"/>
    </source>
</evidence>
<reference evidence="3" key="2">
    <citation type="journal article" date="2018" name="Environ. Microbiol.">
        <title>Bloom of a denitrifying methanotroph, 'Candidatus Methylomirabilis limnetica', in a deep stratified lake.</title>
        <authorList>
            <person name="Graf J.S."/>
            <person name="Mayr M.J."/>
            <person name="Marchant H.K."/>
            <person name="Tienken D."/>
            <person name="Hach P.F."/>
            <person name="Brand A."/>
            <person name="Schubert C.J."/>
            <person name="Kuypers M.M."/>
            <person name="Milucka J."/>
        </authorList>
    </citation>
    <scope>NUCLEOTIDE SEQUENCE [LARGE SCALE GENOMIC DNA]</scope>
    <source>
        <strain evidence="3">Zug</strain>
    </source>
</reference>
<evidence type="ECO:0000259" key="1">
    <source>
        <dbReference type="Pfam" id="PF18480"/>
    </source>
</evidence>
<name>A0A2T4TZZ7_9BACT</name>